<name>A0A561EKW9_9ACTN</name>
<dbReference type="SUPFAM" id="SSF51735">
    <property type="entry name" value="NAD(P)-binding Rossmann-fold domains"/>
    <property type="match status" value="1"/>
</dbReference>
<comment type="caution">
    <text evidence="2">The sequence shown here is derived from an EMBL/GenBank/DDBJ whole genome shotgun (WGS) entry which is preliminary data.</text>
</comment>
<dbReference type="Gene3D" id="3.40.50.720">
    <property type="entry name" value="NAD(P)-binding Rossmann-like Domain"/>
    <property type="match status" value="1"/>
</dbReference>
<evidence type="ECO:0000313" key="2">
    <source>
        <dbReference type="EMBL" id="TWE16266.1"/>
    </source>
</evidence>
<organism evidence="2 3">
    <name type="scientific">Kitasatospora atroaurantiaca</name>
    <dbReference type="NCBI Taxonomy" id="285545"/>
    <lineage>
        <taxon>Bacteria</taxon>
        <taxon>Bacillati</taxon>
        <taxon>Actinomycetota</taxon>
        <taxon>Actinomycetes</taxon>
        <taxon>Kitasatosporales</taxon>
        <taxon>Streptomycetaceae</taxon>
        <taxon>Kitasatospora</taxon>
    </lineage>
</organism>
<dbReference type="OrthoDB" id="9801785at2"/>
<dbReference type="PANTHER" id="PTHR43245">
    <property type="entry name" value="BIFUNCTIONAL POLYMYXIN RESISTANCE PROTEIN ARNA"/>
    <property type="match status" value="1"/>
</dbReference>
<feature type="domain" description="NAD-dependent epimerase/dehydratase" evidence="1">
    <location>
        <begin position="3"/>
        <end position="226"/>
    </location>
</feature>
<evidence type="ECO:0000313" key="3">
    <source>
        <dbReference type="Proteomes" id="UP000318416"/>
    </source>
</evidence>
<dbReference type="PANTHER" id="PTHR43245:SF13">
    <property type="entry name" value="UDP-D-APIOSE_UDP-D-XYLOSE SYNTHASE 2"/>
    <property type="match status" value="1"/>
</dbReference>
<gene>
    <name evidence="2" type="ORF">FB465_1243</name>
</gene>
<sequence>MRIAVTGGCGFIGSHVVDRLLAAGHQVVVVDTAARRAGPDAEYARVDILDLPGLTAALADSEVVFHLAAMADVDQLVATPVEAVRANVEGTASVLEAARRCGASRVVLASSVWVYDAVHAAADRDEAELTEDAPIDLSRGGHLYLSGKLSAELIAHSYRETYGQHFTVLRYGVPYGPRMRDELVVARFVQAALTGKPITIAGDGRQTRNYVYVEDLAEAHVRALSPEAQDQTFALEGNTAVSVREIADTVQSLLGTATIEHIPARTADYHNGRRVSNAKAKRLLDWSPTTTFEEGVRRYLEWYRSPAGKPGSN</sequence>
<dbReference type="InterPro" id="IPR001509">
    <property type="entry name" value="Epimerase_deHydtase"/>
</dbReference>
<keyword evidence="3" id="KW-1185">Reference proteome</keyword>
<dbReference type="Pfam" id="PF01370">
    <property type="entry name" value="Epimerase"/>
    <property type="match status" value="1"/>
</dbReference>
<dbReference type="AlphaFoldDB" id="A0A561EKW9"/>
<proteinExistence type="predicted"/>
<dbReference type="RefSeq" id="WP_145788263.1">
    <property type="nucleotide sequence ID" value="NZ_BAAABR010000002.1"/>
</dbReference>
<accession>A0A561EKW9</accession>
<reference evidence="2 3" key="1">
    <citation type="submission" date="2019-06" db="EMBL/GenBank/DDBJ databases">
        <title>Sequencing the genomes of 1000 actinobacteria strains.</title>
        <authorList>
            <person name="Klenk H.-P."/>
        </authorList>
    </citation>
    <scope>NUCLEOTIDE SEQUENCE [LARGE SCALE GENOMIC DNA]</scope>
    <source>
        <strain evidence="2 3">DSM 41649</strain>
    </source>
</reference>
<dbReference type="InterPro" id="IPR050177">
    <property type="entry name" value="Lipid_A_modif_metabolic_enz"/>
</dbReference>
<dbReference type="Proteomes" id="UP000318416">
    <property type="component" value="Unassembled WGS sequence"/>
</dbReference>
<evidence type="ECO:0000259" key="1">
    <source>
        <dbReference type="Pfam" id="PF01370"/>
    </source>
</evidence>
<dbReference type="InterPro" id="IPR036291">
    <property type="entry name" value="NAD(P)-bd_dom_sf"/>
</dbReference>
<dbReference type="EMBL" id="VIVR01000001">
    <property type="protein sequence ID" value="TWE16266.1"/>
    <property type="molecule type" value="Genomic_DNA"/>
</dbReference>
<protein>
    <submittedName>
        <fullName evidence="2">UDP-glucose 4-epimerase</fullName>
    </submittedName>
</protein>